<reference evidence="3" key="1">
    <citation type="submission" date="2018-05" db="EMBL/GenBank/DDBJ databases">
        <title>Azospirillum thermophila sp. nov., a novel isolated from hot spring.</title>
        <authorList>
            <person name="Zhao Z."/>
        </authorList>
    </citation>
    <scope>NUCLEOTIDE SEQUENCE [LARGE SCALE GENOMIC DNA]</scope>
    <source>
        <strain evidence="3">CFH 70021</strain>
    </source>
</reference>
<feature type="transmembrane region" description="Helical" evidence="1">
    <location>
        <begin position="245"/>
        <end position="269"/>
    </location>
</feature>
<feature type="transmembrane region" description="Helical" evidence="1">
    <location>
        <begin position="281"/>
        <end position="303"/>
    </location>
</feature>
<feature type="transmembrane region" description="Helical" evidence="1">
    <location>
        <begin position="20"/>
        <end position="40"/>
    </location>
</feature>
<dbReference type="KEGG" id="azz:DEW08_13800"/>
<dbReference type="EMBL" id="CP029353">
    <property type="protein sequence ID" value="AWK87156.1"/>
    <property type="molecule type" value="Genomic_DNA"/>
</dbReference>
<keyword evidence="1" id="KW-1133">Transmembrane helix</keyword>
<evidence type="ECO:0000313" key="2">
    <source>
        <dbReference type="EMBL" id="AWK87156.1"/>
    </source>
</evidence>
<dbReference type="OrthoDB" id="7335270at2"/>
<accession>A0A2S2CRQ1</accession>
<feature type="transmembrane region" description="Helical" evidence="1">
    <location>
        <begin position="219"/>
        <end position="239"/>
    </location>
</feature>
<proteinExistence type="predicted"/>
<name>A0A2S2CRQ1_9PROT</name>
<evidence type="ECO:0000256" key="1">
    <source>
        <dbReference type="SAM" id="Phobius"/>
    </source>
</evidence>
<gene>
    <name evidence="2" type="ORF">DEW08_13800</name>
</gene>
<dbReference type="Pfam" id="PF09991">
    <property type="entry name" value="DUF2232"/>
    <property type="match status" value="1"/>
</dbReference>
<dbReference type="RefSeq" id="WP_109327992.1">
    <property type="nucleotide sequence ID" value="NZ_CP029353.1"/>
</dbReference>
<dbReference type="Proteomes" id="UP000245629">
    <property type="component" value="Chromosome 2"/>
</dbReference>
<keyword evidence="1" id="KW-0812">Transmembrane</keyword>
<sequence>MAAALTTLLALAVLGGLISAFFYLAVLFGGFGALILGYLAPLPLFAAGLWAGASVALLAGLAGAVAVMVVSSGSVLVPLTYLVTAAAPAVLVCRQVLLARVVPGDGPEGGLEWYPPGRTLMGLVGMGVAALLAAAGLTLDQPGGLEGVVRRILARIAEPVFSAQGQTAPDPDAMWMAAALPGLVVVSWLTMTIVNAALAQGALMRFGRNRRPAMRLVDLDLPWWLAPAFLGAILAASVLPDPLGFLALNLALILTVPFAFAGLSVVHAFARRRSARVPILIGFYLFLFLFGWPILLLVGLGMIEQWIGLRRRLTAAGPGQEDE</sequence>
<dbReference type="AlphaFoldDB" id="A0A2S2CRQ1"/>
<feature type="transmembrane region" description="Helical" evidence="1">
    <location>
        <begin position="120"/>
        <end position="139"/>
    </location>
</feature>
<keyword evidence="1" id="KW-0472">Membrane</keyword>
<organism evidence="2 3">
    <name type="scientific">Azospirillum thermophilum</name>
    <dbReference type="NCBI Taxonomy" id="2202148"/>
    <lineage>
        <taxon>Bacteria</taxon>
        <taxon>Pseudomonadati</taxon>
        <taxon>Pseudomonadota</taxon>
        <taxon>Alphaproteobacteria</taxon>
        <taxon>Rhodospirillales</taxon>
        <taxon>Azospirillaceae</taxon>
        <taxon>Azospirillum</taxon>
    </lineage>
</organism>
<evidence type="ECO:0000313" key="3">
    <source>
        <dbReference type="Proteomes" id="UP000245629"/>
    </source>
</evidence>
<feature type="transmembrane region" description="Helical" evidence="1">
    <location>
        <begin position="47"/>
        <end position="70"/>
    </location>
</feature>
<feature type="transmembrane region" description="Helical" evidence="1">
    <location>
        <begin position="173"/>
        <end position="198"/>
    </location>
</feature>
<keyword evidence="3" id="KW-1185">Reference proteome</keyword>
<dbReference type="InterPro" id="IPR018710">
    <property type="entry name" value="DUF2232"/>
</dbReference>
<protein>
    <submittedName>
        <fullName evidence="2">DUF2232 domain-containing protein</fullName>
    </submittedName>
</protein>